<dbReference type="NCBIfam" id="TIGR01598">
    <property type="entry name" value="holin_phiLC3"/>
    <property type="match status" value="1"/>
</dbReference>
<sequence>MINWKVRFKNPVFYVQLGISIMAPIFAYLGITAKDITTWDSFFDIFKQALSNPYILCLIATSIYNAVVDPTTQGIGDSKRAISYNNPVK</sequence>
<reference evidence="2" key="1">
    <citation type="submission" date="2020-08" db="EMBL/GenBank/DDBJ databases">
        <title>Genome public.</title>
        <authorList>
            <person name="Liu C."/>
            <person name="Sun Q."/>
        </authorList>
    </citation>
    <scope>NUCLEOTIDE SEQUENCE</scope>
    <source>
        <strain evidence="2">NSJ-50</strain>
    </source>
</reference>
<keyword evidence="3" id="KW-1185">Reference proteome</keyword>
<protein>
    <submittedName>
        <fullName evidence="2">Phage holin</fullName>
    </submittedName>
</protein>
<keyword evidence="1" id="KW-1133">Transmembrane helix</keyword>
<name>A0A926FBI2_9FIRM</name>
<comment type="caution">
    <text evidence="2">The sequence shown here is derived from an EMBL/GenBank/DDBJ whole genome shotgun (WGS) entry which is preliminary data.</text>
</comment>
<dbReference type="EMBL" id="JACRTE010000009">
    <property type="protein sequence ID" value="MBC8596871.1"/>
    <property type="molecule type" value="Genomic_DNA"/>
</dbReference>
<dbReference type="Proteomes" id="UP000647416">
    <property type="component" value="Unassembled WGS sequence"/>
</dbReference>
<proteinExistence type="predicted"/>
<keyword evidence="1" id="KW-0812">Transmembrane</keyword>
<accession>A0A926FBI2</accession>
<dbReference type="RefSeq" id="WP_262432247.1">
    <property type="nucleotide sequence ID" value="NZ_JACRTE010000009.1"/>
</dbReference>
<dbReference type="Pfam" id="PF04531">
    <property type="entry name" value="Phage_holin_1"/>
    <property type="match status" value="1"/>
</dbReference>
<dbReference type="AlphaFoldDB" id="A0A926FBI2"/>
<organism evidence="2 3">
    <name type="scientific">Qingrenia yutianensis</name>
    <dbReference type="NCBI Taxonomy" id="2763676"/>
    <lineage>
        <taxon>Bacteria</taxon>
        <taxon>Bacillati</taxon>
        <taxon>Bacillota</taxon>
        <taxon>Clostridia</taxon>
        <taxon>Eubacteriales</taxon>
        <taxon>Oscillospiraceae</taxon>
        <taxon>Qingrenia</taxon>
    </lineage>
</organism>
<evidence type="ECO:0000313" key="2">
    <source>
        <dbReference type="EMBL" id="MBC8596871.1"/>
    </source>
</evidence>
<feature type="transmembrane region" description="Helical" evidence="1">
    <location>
        <begin position="51"/>
        <end position="68"/>
    </location>
</feature>
<keyword evidence="1" id="KW-0472">Membrane</keyword>
<feature type="transmembrane region" description="Helical" evidence="1">
    <location>
        <begin position="12"/>
        <end position="31"/>
    </location>
</feature>
<dbReference type="InterPro" id="IPR006485">
    <property type="entry name" value="Phage-like_holin"/>
</dbReference>
<evidence type="ECO:0000256" key="1">
    <source>
        <dbReference type="SAM" id="Phobius"/>
    </source>
</evidence>
<gene>
    <name evidence="2" type="ORF">H8706_08320</name>
</gene>
<evidence type="ECO:0000313" key="3">
    <source>
        <dbReference type="Proteomes" id="UP000647416"/>
    </source>
</evidence>